<keyword evidence="5" id="KW-0121">Carboxypeptidase</keyword>
<dbReference type="PROSITE" id="PS00133">
    <property type="entry name" value="CARBOXYPEPT_ZN_2"/>
    <property type="match status" value="1"/>
</dbReference>
<dbReference type="SMART" id="SM00631">
    <property type="entry name" value="Zn_pept"/>
    <property type="match status" value="1"/>
</dbReference>
<keyword evidence="9" id="KW-0378">Hydrolase</keyword>
<protein>
    <recommendedName>
        <fullName evidence="14">Zinc carboxypeptidase A 1</fullName>
    </recommendedName>
</protein>
<proteinExistence type="inferred from homology"/>
<dbReference type="Gene3D" id="3.40.630.10">
    <property type="entry name" value="Zn peptidases"/>
    <property type="match status" value="1"/>
</dbReference>
<accession>A0AAV8VZW2</accession>
<keyword evidence="6" id="KW-0645">Protease</keyword>
<dbReference type="InterPro" id="IPR036990">
    <property type="entry name" value="M14A-like_propep"/>
</dbReference>
<name>A0AAV8VZW2_9CUCU</name>
<dbReference type="PRINTS" id="PR00765">
    <property type="entry name" value="CRBOXYPTASEA"/>
</dbReference>
<dbReference type="Pfam" id="PF00246">
    <property type="entry name" value="Peptidase_M14"/>
    <property type="match status" value="1"/>
</dbReference>
<evidence type="ECO:0000256" key="8">
    <source>
        <dbReference type="ARBA" id="ARBA00022729"/>
    </source>
</evidence>
<dbReference type="Gene3D" id="3.30.70.340">
    <property type="entry name" value="Metallocarboxypeptidase-like"/>
    <property type="match status" value="1"/>
</dbReference>
<evidence type="ECO:0000256" key="3">
    <source>
        <dbReference type="ARBA" id="ARBA00005988"/>
    </source>
</evidence>
<comment type="cofactor">
    <cofactor evidence="1">
        <name>Zn(2+)</name>
        <dbReference type="ChEBI" id="CHEBI:29105"/>
    </cofactor>
</comment>
<comment type="subcellular location">
    <subcellularLocation>
        <location evidence="2">Secreted</location>
    </subcellularLocation>
</comment>
<dbReference type="AlphaFoldDB" id="A0AAV8VZW2"/>
<feature type="chain" id="PRO_5043911327" description="Zinc carboxypeptidase A 1" evidence="16">
    <location>
        <begin position="18"/>
        <end position="413"/>
    </location>
</feature>
<comment type="caution">
    <text evidence="18">The sequence shown here is derived from an EMBL/GenBank/DDBJ whole genome shotgun (WGS) entry which is preliminary data.</text>
</comment>
<dbReference type="GO" id="GO:0005615">
    <property type="term" value="C:extracellular space"/>
    <property type="evidence" value="ECO:0007669"/>
    <property type="project" value="TreeGrafter"/>
</dbReference>
<keyword evidence="10" id="KW-0862">Zinc</keyword>
<dbReference type="FunFam" id="3.30.70.340:FF:000002">
    <property type="entry name" value="Carboxypeptidase A"/>
    <property type="match status" value="1"/>
</dbReference>
<evidence type="ECO:0000313" key="19">
    <source>
        <dbReference type="Proteomes" id="UP001159042"/>
    </source>
</evidence>
<dbReference type="InterPro" id="IPR000834">
    <property type="entry name" value="Peptidase_M14"/>
</dbReference>
<keyword evidence="11" id="KW-0482">Metalloprotease</keyword>
<dbReference type="FunFam" id="3.40.630.10:FF:000040">
    <property type="entry name" value="zinc carboxypeptidase"/>
    <property type="match status" value="1"/>
</dbReference>
<keyword evidence="8 16" id="KW-0732">Signal</keyword>
<keyword evidence="4" id="KW-0964">Secreted</keyword>
<dbReference type="InterPro" id="IPR057247">
    <property type="entry name" value="CARBOXYPEPT_ZN_2"/>
</dbReference>
<dbReference type="GO" id="GO:0004181">
    <property type="term" value="F:metallocarboxypeptidase activity"/>
    <property type="evidence" value="ECO:0007669"/>
    <property type="project" value="InterPro"/>
</dbReference>
<evidence type="ECO:0000256" key="15">
    <source>
        <dbReference type="PROSITE-ProRule" id="PRU01379"/>
    </source>
</evidence>
<keyword evidence="7" id="KW-0479">Metal-binding</keyword>
<comment type="similarity">
    <text evidence="3 15">Belongs to the peptidase M14 family.</text>
</comment>
<reference evidence="18 19" key="1">
    <citation type="journal article" date="2023" name="Insect Mol. Biol.">
        <title>Genome sequencing provides insights into the evolution of gene families encoding plant cell wall-degrading enzymes in longhorned beetles.</title>
        <authorList>
            <person name="Shin N.R."/>
            <person name="Okamura Y."/>
            <person name="Kirsch R."/>
            <person name="Pauchet Y."/>
        </authorList>
    </citation>
    <scope>NUCLEOTIDE SEQUENCE [LARGE SCALE GENOMIC DNA]</scope>
    <source>
        <strain evidence="18">EAD_L_NR</strain>
    </source>
</reference>
<dbReference type="SUPFAM" id="SSF53187">
    <property type="entry name" value="Zn-dependent exopeptidases"/>
    <property type="match status" value="1"/>
</dbReference>
<gene>
    <name evidence="18" type="ORF">NQ315_006318</name>
</gene>
<evidence type="ECO:0000256" key="13">
    <source>
        <dbReference type="ARBA" id="ARBA00057299"/>
    </source>
</evidence>
<evidence type="ECO:0000256" key="7">
    <source>
        <dbReference type="ARBA" id="ARBA00022723"/>
    </source>
</evidence>
<dbReference type="EMBL" id="JANEYG010000016">
    <property type="protein sequence ID" value="KAJ8919789.1"/>
    <property type="molecule type" value="Genomic_DNA"/>
</dbReference>
<organism evidence="18 19">
    <name type="scientific">Exocentrus adspersus</name>
    <dbReference type="NCBI Taxonomy" id="1586481"/>
    <lineage>
        <taxon>Eukaryota</taxon>
        <taxon>Metazoa</taxon>
        <taxon>Ecdysozoa</taxon>
        <taxon>Arthropoda</taxon>
        <taxon>Hexapoda</taxon>
        <taxon>Insecta</taxon>
        <taxon>Pterygota</taxon>
        <taxon>Neoptera</taxon>
        <taxon>Endopterygota</taxon>
        <taxon>Coleoptera</taxon>
        <taxon>Polyphaga</taxon>
        <taxon>Cucujiformia</taxon>
        <taxon>Chrysomeloidea</taxon>
        <taxon>Cerambycidae</taxon>
        <taxon>Lamiinae</taxon>
        <taxon>Acanthocinini</taxon>
        <taxon>Exocentrus</taxon>
    </lineage>
</organism>
<dbReference type="Proteomes" id="UP001159042">
    <property type="component" value="Unassembled WGS sequence"/>
</dbReference>
<evidence type="ECO:0000256" key="11">
    <source>
        <dbReference type="ARBA" id="ARBA00023049"/>
    </source>
</evidence>
<dbReference type="InterPro" id="IPR003146">
    <property type="entry name" value="M14A_act_pep"/>
</dbReference>
<evidence type="ECO:0000256" key="14">
    <source>
        <dbReference type="ARBA" id="ARBA00069039"/>
    </source>
</evidence>
<dbReference type="PROSITE" id="PS52035">
    <property type="entry name" value="PEPTIDASE_M14"/>
    <property type="match status" value="1"/>
</dbReference>
<feature type="domain" description="Peptidase M14" evidence="17">
    <location>
        <begin position="119"/>
        <end position="412"/>
    </location>
</feature>
<evidence type="ECO:0000256" key="4">
    <source>
        <dbReference type="ARBA" id="ARBA00022525"/>
    </source>
</evidence>
<evidence type="ECO:0000256" key="6">
    <source>
        <dbReference type="ARBA" id="ARBA00022670"/>
    </source>
</evidence>
<evidence type="ECO:0000256" key="16">
    <source>
        <dbReference type="SAM" id="SignalP"/>
    </source>
</evidence>
<evidence type="ECO:0000256" key="9">
    <source>
        <dbReference type="ARBA" id="ARBA00022801"/>
    </source>
</evidence>
<evidence type="ECO:0000256" key="5">
    <source>
        <dbReference type="ARBA" id="ARBA00022645"/>
    </source>
</evidence>
<dbReference type="SUPFAM" id="SSF54897">
    <property type="entry name" value="Protease propeptides/inhibitors"/>
    <property type="match status" value="1"/>
</dbReference>
<dbReference type="PANTHER" id="PTHR11705:SF153">
    <property type="entry name" value="ZINC CARBOXYPEPTIDASE A 1-LIKE PROTEIN"/>
    <property type="match status" value="1"/>
</dbReference>
<dbReference type="GO" id="GO:0008270">
    <property type="term" value="F:zinc ion binding"/>
    <property type="evidence" value="ECO:0007669"/>
    <property type="project" value="InterPro"/>
</dbReference>
<dbReference type="PANTHER" id="PTHR11705">
    <property type="entry name" value="PROTEASE FAMILY M14 CARBOXYPEPTIDASE A,B"/>
    <property type="match status" value="1"/>
</dbReference>
<evidence type="ECO:0000256" key="10">
    <source>
        <dbReference type="ARBA" id="ARBA00022833"/>
    </source>
</evidence>
<evidence type="ECO:0000313" key="18">
    <source>
        <dbReference type="EMBL" id="KAJ8919789.1"/>
    </source>
</evidence>
<evidence type="ECO:0000259" key="17">
    <source>
        <dbReference type="PROSITE" id="PS52035"/>
    </source>
</evidence>
<evidence type="ECO:0000256" key="12">
    <source>
        <dbReference type="ARBA" id="ARBA00023157"/>
    </source>
</evidence>
<keyword evidence="12" id="KW-1015">Disulfide bond</keyword>
<feature type="signal peptide" evidence="16">
    <location>
        <begin position="1"/>
        <end position="17"/>
    </location>
</feature>
<evidence type="ECO:0000256" key="2">
    <source>
        <dbReference type="ARBA" id="ARBA00004613"/>
    </source>
</evidence>
<dbReference type="CDD" id="cd03860">
    <property type="entry name" value="M14_CP_A-B_like"/>
    <property type="match status" value="1"/>
</dbReference>
<feature type="active site" description="Proton donor/acceptor" evidence="15">
    <location>
        <position position="378"/>
    </location>
</feature>
<keyword evidence="19" id="KW-1185">Reference proteome</keyword>
<evidence type="ECO:0000256" key="1">
    <source>
        <dbReference type="ARBA" id="ARBA00001947"/>
    </source>
</evidence>
<dbReference type="GO" id="GO:0006508">
    <property type="term" value="P:proteolysis"/>
    <property type="evidence" value="ECO:0007669"/>
    <property type="project" value="UniProtKB-KW"/>
</dbReference>
<dbReference type="Pfam" id="PF02244">
    <property type="entry name" value="Propep_M14"/>
    <property type="match status" value="1"/>
</dbReference>
<sequence>MKLFFALLALGVGVSLAEKVRFDNYTLYRLTPNNEESLSFLQELEEATDAPSEYNFWSSPVKVGAEVDIMVPPHRSRFFEAAAKSRQMDFQVVMDNVQEHIDREDIRQKFASERFGWTSYHTYEEYNEYLRTLVDRYPNTVTLLQGGTSYEGRQILGVRVSFSSSNLNRGVFLESLIHAREWITGAVTTYVLNELLTSTDPAVRRIAENHDWYVFPVFNPDGYVFTHTSNRMWRKTRVPYSGSCFGADPNRNWGHYWNSGGSSALPCSETYRGPRAFSEPSTRTMSEFITSISHRLVAYLSFHSYSQLLLIPYGYTAAYLDNYNVTYPLGLRAAQSLASRYGTQYTVGNIVEAIYVASGGSMDWVKGTYGTEIAYTYELRDTGRFGFILPAEQIIPTAVETLDSLVTILQYFQ</sequence>
<comment type="function">
    <text evidence="13">Involved in the digestion of the blood meal.</text>
</comment>